<dbReference type="AlphaFoldDB" id="A0A081NGA2"/>
<gene>
    <name evidence="1" type="ORF">GZ78_17040</name>
</gene>
<dbReference type="STRING" id="1137799.GZ78_17040"/>
<keyword evidence="2" id="KW-1185">Reference proteome</keyword>
<evidence type="ECO:0000313" key="2">
    <source>
        <dbReference type="Proteomes" id="UP000028073"/>
    </source>
</evidence>
<protein>
    <submittedName>
        <fullName evidence="1">Uncharacterized protein</fullName>
    </submittedName>
</protein>
<proteinExistence type="predicted"/>
<name>A0A081NGA2_9GAMM</name>
<organism evidence="1 2">
    <name type="scientific">Endozoicomonas numazuensis</name>
    <dbReference type="NCBI Taxonomy" id="1137799"/>
    <lineage>
        <taxon>Bacteria</taxon>
        <taxon>Pseudomonadati</taxon>
        <taxon>Pseudomonadota</taxon>
        <taxon>Gammaproteobacteria</taxon>
        <taxon>Oceanospirillales</taxon>
        <taxon>Endozoicomonadaceae</taxon>
        <taxon>Endozoicomonas</taxon>
    </lineage>
</organism>
<dbReference type="EMBL" id="JOKH01000003">
    <property type="protein sequence ID" value="KEQ17475.1"/>
    <property type="molecule type" value="Genomic_DNA"/>
</dbReference>
<accession>A0A081NGA2</accession>
<dbReference type="Proteomes" id="UP000028073">
    <property type="component" value="Unassembled WGS sequence"/>
</dbReference>
<comment type="caution">
    <text evidence="1">The sequence shown here is derived from an EMBL/GenBank/DDBJ whole genome shotgun (WGS) entry which is preliminary data.</text>
</comment>
<reference evidence="1 2" key="1">
    <citation type="submission" date="2014-06" db="EMBL/GenBank/DDBJ databases">
        <title>Whole Genome Sequences of Three Symbiotic Endozoicomonas Bacteria.</title>
        <authorList>
            <person name="Neave M.J."/>
            <person name="Apprill A."/>
            <person name="Voolstra C.R."/>
        </authorList>
    </citation>
    <scope>NUCLEOTIDE SEQUENCE [LARGE SCALE GENOMIC DNA]</scope>
    <source>
        <strain evidence="1 2">DSM 25634</strain>
    </source>
</reference>
<evidence type="ECO:0000313" key="1">
    <source>
        <dbReference type="EMBL" id="KEQ17475.1"/>
    </source>
</evidence>
<sequence length="63" mass="7201">MMISVEGGIVRSVFWILPNRALQNKLSRSVFNNIWVRSEAFRAKGSGVRLRPAFRLKGLEVNQ</sequence>